<name>A0ABS5ALQ2_9PSEU</name>
<feature type="transmembrane region" description="Helical" evidence="6">
    <location>
        <begin position="39"/>
        <end position="65"/>
    </location>
</feature>
<accession>A0ABS5ALQ2</accession>
<evidence type="ECO:0000256" key="1">
    <source>
        <dbReference type="ARBA" id="ARBA00004651"/>
    </source>
</evidence>
<dbReference type="EMBL" id="JAGIOO010000001">
    <property type="protein sequence ID" value="MBP2477212.1"/>
    <property type="molecule type" value="Genomic_DNA"/>
</dbReference>
<reference evidence="7 8" key="1">
    <citation type="submission" date="2021-03" db="EMBL/GenBank/DDBJ databases">
        <title>Sequencing the genomes of 1000 actinobacteria strains.</title>
        <authorList>
            <person name="Klenk H.-P."/>
        </authorList>
    </citation>
    <scope>NUCLEOTIDE SEQUENCE [LARGE SCALE GENOMIC DNA]</scope>
    <source>
        <strain evidence="7 8">DSM 44580</strain>
    </source>
</reference>
<keyword evidence="8" id="KW-1185">Reference proteome</keyword>
<dbReference type="RefSeq" id="WP_086780937.1">
    <property type="nucleotide sequence ID" value="NZ_JAGIOO010000001.1"/>
</dbReference>
<evidence type="ECO:0000256" key="2">
    <source>
        <dbReference type="ARBA" id="ARBA00022475"/>
    </source>
</evidence>
<evidence type="ECO:0000313" key="7">
    <source>
        <dbReference type="EMBL" id="MBP2477212.1"/>
    </source>
</evidence>
<keyword evidence="2" id="KW-1003">Cell membrane</keyword>
<evidence type="ECO:0000256" key="4">
    <source>
        <dbReference type="ARBA" id="ARBA00022989"/>
    </source>
</evidence>
<comment type="subcellular location">
    <subcellularLocation>
        <location evidence="1">Cell membrane</location>
        <topology evidence="1">Multi-pass membrane protein</topology>
    </subcellularLocation>
</comment>
<organism evidence="7 8">
    <name type="scientific">Crossiella equi</name>
    <dbReference type="NCBI Taxonomy" id="130796"/>
    <lineage>
        <taxon>Bacteria</taxon>
        <taxon>Bacillati</taxon>
        <taxon>Actinomycetota</taxon>
        <taxon>Actinomycetes</taxon>
        <taxon>Pseudonocardiales</taxon>
        <taxon>Pseudonocardiaceae</taxon>
        <taxon>Crossiella</taxon>
    </lineage>
</organism>
<keyword evidence="4 6" id="KW-1133">Transmembrane helix</keyword>
<protein>
    <submittedName>
        <fullName evidence="7">Threonine/homoserine/homoserine lactone efflux protein</fullName>
    </submittedName>
</protein>
<dbReference type="Pfam" id="PF01810">
    <property type="entry name" value="LysE"/>
    <property type="match status" value="1"/>
</dbReference>
<comment type="caution">
    <text evidence="7">The sequence shown here is derived from an EMBL/GenBank/DDBJ whole genome shotgun (WGS) entry which is preliminary data.</text>
</comment>
<evidence type="ECO:0000256" key="6">
    <source>
        <dbReference type="SAM" id="Phobius"/>
    </source>
</evidence>
<dbReference type="PIRSF" id="PIRSF006324">
    <property type="entry name" value="LeuE"/>
    <property type="match status" value="1"/>
</dbReference>
<keyword evidence="5 6" id="KW-0472">Membrane</keyword>
<evidence type="ECO:0000256" key="3">
    <source>
        <dbReference type="ARBA" id="ARBA00022692"/>
    </source>
</evidence>
<gene>
    <name evidence="7" type="ORF">JOF53_006084</name>
</gene>
<keyword evidence="3 6" id="KW-0812">Transmembrane</keyword>
<feature type="transmembrane region" description="Helical" evidence="6">
    <location>
        <begin position="160"/>
        <end position="186"/>
    </location>
</feature>
<dbReference type="InterPro" id="IPR001123">
    <property type="entry name" value="LeuE-type"/>
</dbReference>
<proteinExistence type="predicted"/>
<feature type="transmembrane region" description="Helical" evidence="6">
    <location>
        <begin position="77"/>
        <end position="95"/>
    </location>
</feature>
<dbReference type="Proteomes" id="UP001519363">
    <property type="component" value="Unassembled WGS sequence"/>
</dbReference>
<dbReference type="PANTHER" id="PTHR30086:SF20">
    <property type="entry name" value="ARGININE EXPORTER PROTEIN ARGO-RELATED"/>
    <property type="match status" value="1"/>
</dbReference>
<evidence type="ECO:0000313" key="8">
    <source>
        <dbReference type="Proteomes" id="UP001519363"/>
    </source>
</evidence>
<dbReference type="PANTHER" id="PTHR30086">
    <property type="entry name" value="ARGININE EXPORTER PROTEIN ARGO"/>
    <property type="match status" value="1"/>
</dbReference>
<evidence type="ECO:0000256" key="5">
    <source>
        <dbReference type="ARBA" id="ARBA00023136"/>
    </source>
</evidence>
<sequence length="219" mass="22883">MTTELLLAYCAAALLLVITPGLDTMLVLRAVVTGGRRAGLASGLGITLGCVVWGAASVAGITALLRASEAGYHALRLAGAAYLVWLGGSALWRSWRDRGTAPGTVDTPVADVPVVSTWTALRTGLLTNLLNPKVGVFYLSLLPQFLPAGTAADTGAGAGWAVVLVLVHVGLGQVWQLVLVGVAGTARRWLRQRRVRTWLDRLTATVLLGLGLRLAAQSQ</sequence>